<dbReference type="InterPro" id="IPR015422">
    <property type="entry name" value="PyrdxlP-dep_Trfase_small"/>
</dbReference>
<keyword evidence="3" id="KW-0808">Transferase</keyword>
<feature type="domain" description="Aminotransferase class V" evidence="2">
    <location>
        <begin position="50"/>
        <end position="383"/>
    </location>
</feature>
<protein>
    <submittedName>
        <fullName evidence="3">Cysteine desulfurase/selenocysteine lyase</fullName>
        <ecNumber evidence="3">2.8.1.7</ecNumber>
        <ecNumber evidence="3">4.4.1.16</ecNumber>
    </submittedName>
</protein>
<dbReference type="Gene3D" id="3.90.1150.10">
    <property type="entry name" value="Aspartate Aminotransferase, domain 1"/>
    <property type="match status" value="1"/>
</dbReference>
<dbReference type="InterPro" id="IPR015424">
    <property type="entry name" value="PyrdxlP-dep_Trfase"/>
</dbReference>
<dbReference type="Pfam" id="PF00266">
    <property type="entry name" value="Aminotran_5"/>
    <property type="match status" value="1"/>
</dbReference>
<accession>A0ABV2Q8P5</accession>
<dbReference type="EC" id="2.8.1.7" evidence="3"/>
<dbReference type="PANTHER" id="PTHR43586">
    <property type="entry name" value="CYSTEINE DESULFURASE"/>
    <property type="match status" value="1"/>
</dbReference>
<evidence type="ECO:0000259" key="2">
    <source>
        <dbReference type="Pfam" id="PF00266"/>
    </source>
</evidence>
<sequence length="391" mass="41946">MTMDFATARQQFPAALNQTYLNVGSKSVLSNAAHAAAMESIGLTWMGTDDKSSDNEAFLQQVRGKFARLIGAAGANDIAFTKNVTEGLNAVASAMDFSAGDNVVLCAELEHPNNVYLWLALRAKGVELRLVPPRGDCINEEAFVAAIDRHTRIATVSSVTFTPGYRTRLQPIGQACRKVGALFLVDAVQSAGVLEVDVQRDCIDALATSTSKGLLGMFGLGFLYVSPAWAQRLTPAAIGRYSVVRGAGHQSELESFDYQLLPDARRFEAGNYNWPAIAAIEASLDSLLALGIARIDAHASGLAAELRDGLEAVGLPVCRAPRRELDSHLVTVGRMGEGDGYSSSDPVLNAFAARLREAHVKFNVRRGLLRFGFHCYSSADDVNVVLSALRA</sequence>
<dbReference type="GO" id="GO:0031071">
    <property type="term" value="F:cysteine desulfurase activity"/>
    <property type="evidence" value="ECO:0007669"/>
    <property type="project" value="UniProtKB-EC"/>
</dbReference>
<proteinExistence type="predicted"/>
<comment type="caution">
    <text evidence="3">The sequence shown here is derived from an EMBL/GenBank/DDBJ whole genome shotgun (WGS) entry which is preliminary data.</text>
</comment>
<reference evidence="3 4" key="1">
    <citation type="submission" date="2024-06" db="EMBL/GenBank/DDBJ databases">
        <title>Sorghum-associated microbial communities from plants grown in Nebraska, USA.</title>
        <authorList>
            <person name="Schachtman D."/>
        </authorList>
    </citation>
    <scope>NUCLEOTIDE SEQUENCE [LARGE SCALE GENOMIC DNA]</scope>
    <source>
        <strain evidence="3 4">2709</strain>
    </source>
</reference>
<dbReference type="InterPro" id="IPR000192">
    <property type="entry name" value="Aminotrans_V_dom"/>
</dbReference>
<dbReference type="Gene3D" id="3.40.640.10">
    <property type="entry name" value="Type I PLP-dependent aspartate aminotransferase-like (Major domain)"/>
    <property type="match status" value="1"/>
</dbReference>
<dbReference type="InterPro" id="IPR015421">
    <property type="entry name" value="PyrdxlP-dep_Trfase_major"/>
</dbReference>
<evidence type="ECO:0000256" key="1">
    <source>
        <dbReference type="ARBA" id="ARBA00022898"/>
    </source>
</evidence>
<gene>
    <name evidence="3" type="ORF">ABIE13_002532</name>
</gene>
<dbReference type="Proteomes" id="UP001549320">
    <property type="component" value="Unassembled WGS sequence"/>
</dbReference>
<evidence type="ECO:0000313" key="4">
    <source>
        <dbReference type="Proteomes" id="UP001549320"/>
    </source>
</evidence>
<keyword evidence="4" id="KW-1185">Reference proteome</keyword>
<evidence type="ECO:0000313" key="3">
    <source>
        <dbReference type="EMBL" id="MET4577421.1"/>
    </source>
</evidence>
<dbReference type="SUPFAM" id="SSF53383">
    <property type="entry name" value="PLP-dependent transferases"/>
    <property type="match status" value="1"/>
</dbReference>
<organism evidence="3 4">
    <name type="scientific">Ottowia thiooxydans</name>
    <dbReference type="NCBI Taxonomy" id="219182"/>
    <lineage>
        <taxon>Bacteria</taxon>
        <taxon>Pseudomonadati</taxon>
        <taxon>Pseudomonadota</taxon>
        <taxon>Betaproteobacteria</taxon>
        <taxon>Burkholderiales</taxon>
        <taxon>Comamonadaceae</taxon>
        <taxon>Ottowia</taxon>
    </lineage>
</organism>
<dbReference type="EC" id="4.4.1.16" evidence="3"/>
<dbReference type="GO" id="GO:0009000">
    <property type="term" value="F:selenocysteine lyase activity"/>
    <property type="evidence" value="ECO:0007669"/>
    <property type="project" value="UniProtKB-EC"/>
</dbReference>
<dbReference type="EMBL" id="JBEPSH010000005">
    <property type="protein sequence ID" value="MET4577421.1"/>
    <property type="molecule type" value="Genomic_DNA"/>
</dbReference>
<keyword evidence="1" id="KW-0663">Pyridoxal phosphate</keyword>
<dbReference type="PANTHER" id="PTHR43586:SF15">
    <property type="entry name" value="BLR3095 PROTEIN"/>
    <property type="match status" value="1"/>
</dbReference>
<name>A0ABV2Q8P5_9BURK</name>
<keyword evidence="3" id="KW-0456">Lyase</keyword>